<name>A0ABR4DTR8_9PEZI</name>
<evidence type="ECO:0008006" key="7">
    <source>
        <dbReference type="Google" id="ProtNLM"/>
    </source>
</evidence>
<reference evidence="5 6" key="1">
    <citation type="submission" date="2024-03" db="EMBL/GenBank/DDBJ databases">
        <title>A high-quality draft genome sequence of Diaporthe vaccinii, a causative agent of upright dieback and viscid rot disease in cranberry plants.</title>
        <authorList>
            <person name="Sarrasin M."/>
            <person name="Lang B.F."/>
            <person name="Burger G."/>
        </authorList>
    </citation>
    <scope>NUCLEOTIDE SEQUENCE [LARGE SCALE GENOMIC DNA]</scope>
    <source>
        <strain evidence="5 6">IS7</strain>
    </source>
</reference>
<dbReference type="Pfam" id="PF12796">
    <property type="entry name" value="Ank_2"/>
    <property type="match status" value="1"/>
</dbReference>
<dbReference type="InterPro" id="IPR002110">
    <property type="entry name" value="Ankyrin_rpt"/>
</dbReference>
<comment type="caution">
    <text evidence="5">The sequence shown here is derived from an EMBL/GenBank/DDBJ whole genome shotgun (WGS) entry which is preliminary data.</text>
</comment>
<feature type="repeat" description="ANK" evidence="3">
    <location>
        <begin position="93"/>
        <end position="125"/>
    </location>
</feature>
<evidence type="ECO:0000313" key="5">
    <source>
        <dbReference type="EMBL" id="KAL2273760.1"/>
    </source>
</evidence>
<evidence type="ECO:0000256" key="4">
    <source>
        <dbReference type="SAM" id="MobiDB-lite"/>
    </source>
</evidence>
<sequence length="211" mass="22313">MAPKLSEDDIDDLIYFARAGEVADLNESLATLSSREGVTPAEIITAARDEGKSTCLHMATGNGHLEIVKIILGHFADRPREEKQALLDAQNEFGNTGLHWAALGGHLELVKLLAAEGASPGIANDKNYVPLDSASFGEKHDVVDFFLAQMEKLETKNADAGLDKAAGGLEVSGSGGDGDEEEEEFVMRAGDAGDTEDGKGGSASRRTYHDG</sequence>
<gene>
    <name evidence="5" type="ORF">FJTKL_04083</name>
</gene>
<protein>
    <recommendedName>
        <fullName evidence="7">Ankyrin repeat-containing protein YAR1</fullName>
    </recommendedName>
</protein>
<evidence type="ECO:0000313" key="6">
    <source>
        <dbReference type="Proteomes" id="UP001600888"/>
    </source>
</evidence>
<evidence type="ECO:0000256" key="3">
    <source>
        <dbReference type="PROSITE-ProRule" id="PRU00023"/>
    </source>
</evidence>
<dbReference type="InterPro" id="IPR036770">
    <property type="entry name" value="Ankyrin_rpt-contain_sf"/>
</dbReference>
<keyword evidence="6" id="KW-1185">Reference proteome</keyword>
<evidence type="ECO:0000256" key="1">
    <source>
        <dbReference type="ARBA" id="ARBA00022737"/>
    </source>
</evidence>
<dbReference type="EMBL" id="JBAWTH010000173">
    <property type="protein sequence ID" value="KAL2273760.1"/>
    <property type="molecule type" value="Genomic_DNA"/>
</dbReference>
<evidence type="ECO:0000256" key="2">
    <source>
        <dbReference type="ARBA" id="ARBA00023043"/>
    </source>
</evidence>
<dbReference type="SMART" id="SM00248">
    <property type="entry name" value="ANK"/>
    <property type="match status" value="2"/>
</dbReference>
<keyword evidence="1" id="KW-0677">Repeat</keyword>
<dbReference type="PROSITE" id="PS50088">
    <property type="entry name" value="ANK_REPEAT"/>
    <property type="match status" value="1"/>
</dbReference>
<accession>A0ABR4DTR8</accession>
<dbReference type="EMBL" id="JBAWTH010000173">
    <property type="protein sequence ID" value="KAL2273761.1"/>
    <property type="molecule type" value="Genomic_DNA"/>
</dbReference>
<dbReference type="SUPFAM" id="SSF48403">
    <property type="entry name" value="Ankyrin repeat"/>
    <property type="match status" value="1"/>
</dbReference>
<dbReference type="PANTHER" id="PTHR24124:SF14">
    <property type="entry name" value="CHROMOSOME UNDETERMINED SCAFFOLD_25, WHOLE GENOME SHOTGUN SEQUENCE"/>
    <property type="match status" value="1"/>
</dbReference>
<feature type="region of interest" description="Disordered" evidence="4">
    <location>
        <begin position="162"/>
        <end position="211"/>
    </location>
</feature>
<proteinExistence type="predicted"/>
<dbReference type="Proteomes" id="UP001600888">
    <property type="component" value="Unassembled WGS sequence"/>
</dbReference>
<feature type="compositionally biased region" description="Low complexity" evidence="4">
    <location>
        <begin position="162"/>
        <end position="172"/>
    </location>
</feature>
<organism evidence="5 6">
    <name type="scientific">Diaporthe vaccinii</name>
    <dbReference type="NCBI Taxonomy" id="105482"/>
    <lineage>
        <taxon>Eukaryota</taxon>
        <taxon>Fungi</taxon>
        <taxon>Dikarya</taxon>
        <taxon>Ascomycota</taxon>
        <taxon>Pezizomycotina</taxon>
        <taxon>Sordariomycetes</taxon>
        <taxon>Sordariomycetidae</taxon>
        <taxon>Diaporthales</taxon>
        <taxon>Diaporthaceae</taxon>
        <taxon>Diaporthe</taxon>
        <taxon>Diaporthe eres species complex</taxon>
    </lineage>
</organism>
<dbReference type="PROSITE" id="PS50297">
    <property type="entry name" value="ANK_REP_REGION"/>
    <property type="match status" value="1"/>
</dbReference>
<dbReference type="PANTHER" id="PTHR24124">
    <property type="entry name" value="ANKYRIN REPEAT FAMILY A"/>
    <property type="match status" value="1"/>
</dbReference>
<dbReference type="Gene3D" id="1.25.40.20">
    <property type="entry name" value="Ankyrin repeat-containing domain"/>
    <property type="match status" value="1"/>
</dbReference>
<keyword evidence="2 3" id="KW-0040">ANK repeat</keyword>